<evidence type="ECO:0000256" key="7">
    <source>
        <dbReference type="ARBA" id="ARBA00023098"/>
    </source>
</evidence>
<evidence type="ECO:0000256" key="9">
    <source>
        <dbReference type="ARBA" id="ARBA00047476"/>
    </source>
</evidence>
<comment type="catalytic activity">
    <reaction evidence="21">
        <text>N-tetracosanoyl-taurine + H2O = tetracosanoate + taurine</text>
        <dbReference type="Rhea" id="RHEA:63140"/>
        <dbReference type="ChEBI" id="CHEBI:15377"/>
        <dbReference type="ChEBI" id="CHEBI:31014"/>
        <dbReference type="ChEBI" id="CHEBI:132049"/>
        <dbReference type="ChEBI" id="CHEBI:507393"/>
    </reaction>
    <physiologicalReaction direction="left-to-right" evidence="21">
        <dbReference type="Rhea" id="RHEA:63141"/>
    </physiologicalReaction>
</comment>
<evidence type="ECO:0000256" key="12">
    <source>
        <dbReference type="ARBA" id="ARBA00050294"/>
    </source>
</evidence>
<evidence type="ECO:0000256" key="1">
    <source>
        <dbReference type="ARBA" id="ARBA00000208"/>
    </source>
</evidence>
<dbReference type="EC" id="3.5.1.99" evidence="3"/>
<comment type="catalytic activity">
    <reaction evidence="19">
        <text>N-(9Z-hexadecenoyl) ethanolamine + H2O = (9Z)-hexadecenoate + ethanolamine</text>
        <dbReference type="Rhea" id="RHEA:35563"/>
        <dbReference type="ChEBI" id="CHEBI:15377"/>
        <dbReference type="ChEBI" id="CHEBI:32372"/>
        <dbReference type="ChEBI" id="CHEBI:57603"/>
        <dbReference type="ChEBI" id="CHEBI:71465"/>
    </reaction>
    <physiologicalReaction direction="left-to-right" evidence="19">
        <dbReference type="Rhea" id="RHEA:35564"/>
    </physiologicalReaction>
</comment>
<comment type="catalytic activity">
    <reaction evidence="10">
        <text>N-(9Z-octadecenoyl) ethanolamine + H2O = ethanolamine + (9Z)-octadecenoate</text>
        <dbReference type="Rhea" id="RHEA:45060"/>
        <dbReference type="ChEBI" id="CHEBI:15377"/>
        <dbReference type="ChEBI" id="CHEBI:30823"/>
        <dbReference type="ChEBI" id="CHEBI:57603"/>
        <dbReference type="ChEBI" id="CHEBI:71466"/>
    </reaction>
    <physiologicalReaction direction="left-to-right" evidence="10">
        <dbReference type="Rhea" id="RHEA:45061"/>
    </physiologicalReaction>
</comment>
<keyword evidence="40" id="KW-1185">Reference proteome</keyword>
<comment type="catalytic activity">
    <reaction evidence="15">
        <text>tetradecamide + H2O = tetradecanoate + NH4(+)</text>
        <dbReference type="Rhea" id="RHEA:62992"/>
        <dbReference type="ChEBI" id="CHEBI:15377"/>
        <dbReference type="ChEBI" id="CHEBI:28938"/>
        <dbReference type="ChEBI" id="CHEBI:30807"/>
        <dbReference type="ChEBI" id="CHEBI:137125"/>
    </reaction>
    <physiologicalReaction direction="left-to-right" evidence="15">
        <dbReference type="Rhea" id="RHEA:62993"/>
    </physiologicalReaction>
</comment>
<comment type="catalytic activity">
    <reaction evidence="24">
        <text>(9Z,12Z,15Z)-octadecatrienamide + H2O = (9Z,12Z,15Z)-octadecatrienoate + NH4(+)</text>
        <dbReference type="Rhea" id="RHEA:62976"/>
        <dbReference type="ChEBI" id="CHEBI:15377"/>
        <dbReference type="ChEBI" id="CHEBI:28938"/>
        <dbReference type="ChEBI" id="CHEBI:32387"/>
        <dbReference type="ChEBI" id="CHEBI:142684"/>
    </reaction>
    <physiologicalReaction direction="left-to-right" evidence="24">
        <dbReference type="Rhea" id="RHEA:62977"/>
    </physiologicalReaction>
</comment>
<evidence type="ECO:0000256" key="16">
    <source>
        <dbReference type="ARBA" id="ARBA00050992"/>
    </source>
</evidence>
<dbReference type="Pfam" id="PF01425">
    <property type="entry name" value="Amidase"/>
    <property type="match status" value="1"/>
</dbReference>
<dbReference type="FunFam" id="3.90.1300.10:FF:000001">
    <property type="entry name" value="Fatty-acid amide hydrolase 1"/>
    <property type="match status" value="1"/>
</dbReference>
<evidence type="ECO:0000256" key="31">
    <source>
        <dbReference type="ARBA" id="ARBA00052818"/>
    </source>
</evidence>
<evidence type="ECO:0000256" key="32">
    <source>
        <dbReference type="ARBA" id="ARBA00052857"/>
    </source>
</evidence>
<comment type="catalytic activity">
    <reaction evidence="20">
        <text>N-octadecanoyl ethanolamine + H2O = octadecanoate + ethanolamine</text>
        <dbReference type="Rhea" id="RHEA:63124"/>
        <dbReference type="ChEBI" id="CHEBI:15377"/>
        <dbReference type="ChEBI" id="CHEBI:25629"/>
        <dbReference type="ChEBI" id="CHEBI:57603"/>
        <dbReference type="ChEBI" id="CHEBI:85299"/>
    </reaction>
    <physiologicalReaction direction="left-to-right" evidence="20">
        <dbReference type="Rhea" id="RHEA:63125"/>
    </physiologicalReaction>
</comment>
<evidence type="ECO:0000313" key="40">
    <source>
        <dbReference type="Proteomes" id="UP001066276"/>
    </source>
</evidence>
<comment type="catalytic activity">
    <reaction evidence="31">
        <text>(11Z,14Z,17Z)-eicosatrienamide + H2O = (11Z,14Z,17Z)-eicosatrienoate + NH4(+)</text>
        <dbReference type="Rhea" id="RHEA:63000"/>
        <dbReference type="ChEBI" id="CHEBI:15377"/>
        <dbReference type="ChEBI" id="CHEBI:28938"/>
        <dbReference type="ChEBI" id="CHEBI:77223"/>
        <dbReference type="ChEBI" id="CHEBI:146164"/>
    </reaction>
    <physiologicalReaction direction="left-to-right" evidence="31">
        <dbReference type="Rhea" id="RHEA:63001"/>
    </physiologicalReaction>
</comment>
<dbReference type="GO" id="GO:0009062">
    <property type="term" value="P:fatty acid catabolic process"/>
    <property type="evidence" value="ECO:0007669"/>
    <property type="project" value="TreeGrafter"/>
</dbReference>
<evidence type="ECO:0000256" key="19">
    <source>
        <dbReference type="ARBA" id="ARBA00051346"/>
    </source>
</evidence>
<evidence type="ECO:0000256" key="27">
    <source>
        <dbReference type="ARBA" id="ARBA00052512"/>
    </source>
</evidence>
<dbReference type="GO" id="GO:0004040">
    <property type="term" value="F:amidase activity"/>
    <property type="evidence" value="ECO:0007669"/>
    <property type="project" value="TreeGrafter"/>
</dbReference>
<name>A0AAV7T028_PLEWA</name>
<evidence type="ECO:0000256" key="20">
    <source>
        <dbReference type="ARBA" id="ARBA00051454"/>
    </source>
</evidence>
<evidence type="ECO:0000256" key="37">
    <source>
        <dbReference type="ARBA" id="ARBA00077216"/>
    </source>
</evidence>
<comment type="catalytic activity">
    <reaction evidence="1">
        <text>(9Z)-octadecenamide + H2O = (9Z)-octadecenoate + NH4(+)</text>
        <dbReference type="Rhea" id="RHEA:26506"/>
        <dbReference type="ChEBI" id="CHEBI:15377"/>
        <dbReference type="ChEBI" id="CHEBI:28938"/>
        <dbReference type="ChEBI" id="CHEBI:30823"/>
        <dbReference type="ChEBI" id="CHEBI:116314"/>
        <dbReference type="EC" id="3.5.1.99"/>
    </reaction>
    <physiologicalReaction direction="left-to-right" evidence="1">
        <dbReference type="Rhea" id="RHEA:26507"/>
    </physiologicalReaction>
</comment>
<evidence type="ECO:0000256" key="3">
    <source>
        <dbReference type="ARBA" id="ARBA00012112"/>
    </source>
</evidence>
<comment type="catalytic activity">
    <reaction evidence="32">
        <text>(8Z,11Z,14Z)-eicosatrienamide + H2O = (8Z,11Z,14Z)-eicosatrienoate + NH4(+)</text>
        <dbReference type="Rhea" id="RHEA:62996"/>
        <dbReference type="ChEBI" id="CHEBI:15377"/>
        <dbReference type="ChEBI" id="CHEBI:28938"/>
        <dbReference type="ChEBI" id="CHEBI:71589"/>
        <dbReference type="ChEBI" id="CHEBI:146163"/>
    </reaction>
    <physiologicalReaction direction="left-to-right" evidence="32">
        <dbReference type="Rhea" id="RHEA:62997"/>
    </physiologicalReaction>
</comment>
<keyword evidence="5" id="KW-0378">Hydrolase</keyword>
<dbReference type="InterPro" id="IPR023631">
    <property type="entry name" value="Amidase_dom"/>
</dbReference>
<dbReference type="PANTHER" id="PTHR45847">
    <property type="entry name" value="FATTY ACID AMIDE HYDROLASE"/>
    <property type="match status" value="1"/>
</dbReference>
<reference evidence="39" key="1">
    <citation type="journal article" date="2022" name="bioRxiv">
        <title>Sequencing and chromosome-scale assembly of the giantPleurodeles waltlgenome.</title>
        <authorList>
            <person name="Brown T."/>
            <person name="Elewa A."/>
            <person name="Iarovenko S."/>
            <person name="Subramanian E."/>
            <person name="Araus A.J."/>
            <person name="Petzold A."/>
            <person name="Susuki M."/>
            <person name="Suzuki K.-i.T."/>
            <person name="Hayashi T."/>
            <person name="Toyoda A."/>
            <person name="Oliveira C."/>
            <person name="Osipova E."/>
            <person name="Leigh N.D."/>
            <person name="Simon A."/>
            <person name="Yun M.H."/>
        </authorList>
    </citation>
    <scope>NUCLEOTIDE SEQUENCE</scope>
    <source>
        <strain evidence="39">20211129_DDA</strain>
        <tissue evidence="39">Liver</tissue>
    </source>
</reference>
<comment type="catalytic activity">
    <reaction evidence="13">
        <text>(11Z,14Z)-eicosadienamide + H2O = (11Z,14Z)-eicosadienoate + NH4(+)</text>
        <dbReference type="Rhea" id="RHEA:63004"/>
        <dbReference type="ChEBI" id="CHEBI:15377"/>
        <dbReference type="ChEBI" id="CHEBI:28938"/>
        <dbReference type="ChEBI" id="CHEBI:77220"/>
        <dbReference type="ChEBI" id="CHEBI:146165"/>
    </reaction>
    <physiologicalReaction direction="left-to-right" evidence="13">
        <dbReference type="Rhea" id="RHEA:63005"/>
    </physiologicalReaction>
</comment>
<dbReference type="PANTHER" id="PTHR45847:SF8">
    <property type="entry name" value="FATTY ACID AMIDE HYDROLASE-RELATED"/>
    <property type="match status" value="1"/>
</dbReference>
<evidence type="ECO:0000256" key="18">
    <source>
        <dbReference type="ARBA" id="ARBA00051311"/>
    </source>
</evidence>
<accession>A0AAV7T028</accession>
<comment type="catalytic activity">
    <reaction evidence="14">
        <text>1-O-methyl-(5Z,8Z,11Z,14Z)-eicosatetraenoate + H2O = methanol + (5Z,8Z,11Z,14Z)-eicosatetraenoate + H(+)</text>
        <dbReference type="Rhea" id="RHEA:63052"/>
        <dbReference type="ChEBI" id="CHEBI:15377"/>
        <dbReference type="ChEBI" id="CHEBI:15378"/>
        <dbReference type="ChEBI" id="CHEBI:17790"/>
        <dbReference type="ChEBI" id="CHEBI:32395"/>
        <dbReference type="ChEBI" id="CHEBI:78033"/>
    </reaction>
    <physiologicalReaction direction="left-to-right" evidence="14">
        <dbReference type="Rhea" id="RHEA:63053"/>
    </physiologicalReaction>
</comment>
<comment type="catalytic activity">
    <reaction evidence="9">
        <text>2-(5Z,8Z,11Z,14Z-eicosatetraenoyl)-glycerol + H2O = glycerol + (5Z,8Z,11Z,14Z)-eicosatetraenoate + H(+)</text>
        <dbReference type="Rhea" id="RHEA:26132"/>
        <dbReference type="ChEBI" id="CHEBI:15377"/>
        <dbReference type="ChEBI" id="CHEBI:15378"/>
        <dbReference type="ChEBI" id="CHEBI:17754"/>
        <dbReference type="ChEBI" id="CHEBI:32395"/>
        <dbReference type="ChEBI" id="CHEBI:52392"/>
    </reaction>
    <physiologicalReaction direction="left-to-right" evidence="9">
        <dbReference type="Rhea" id="RHEA:26133"/>
    </physiologicalReaction>
</comment>
<sequence length="339" mass="36881">MPQVYGSTDQSSALEVHRQVNCLTGYLPECEEQLQEVMKQKEKGLLYGVPVSIKEHYGYKGHDSNCGLACYLDIPESTDSVMVQVLKKQGAIPFVKTNIPQSMFSFECSNPIYGQTLNPLNHEKTPGGSSGGEGALIGGGGSILGLGSDIGGSIRVPASFCGLCGFKPTGARLSFKGVASPVYGLLAVPASLGPMARDVDSLTLCMRALLCEDLFHLDHNVPPVPFNMEVYSSSAPLRIGYYDTDGYNMPVPCMRRAVQETKTLLEKAGHMLIQFTPPRIDYMSTEIYMRGIFADGGNTLLDAFEGDIVDSNLKSQISVYKLSRWTKKILSFILRPLVS</sequence>
<protein>
    <recommendedName>
        <fullName evidence="34">Fatty-acid amide hydrolase 1</fullName>
        <ecNumber evidence="3">3.5.1.99</ecNumber>
    </recommendedName>
    <alternativeName>
        <fullName evidence="37">Anandamide amidohydrolase 1</fullName>
    </alternativeName>
    <alternativeName>
        <fullName evidence="35">Fatty acid ester hydrolase</fullName>
    </alternativeName>
    <alternativeName>
        <fullName evidence="36">Oleamide hydrolase 1</fullName>
    </alternativeName>
</protein>
<evidence type="ECO:0000256" key="33">
    <source>
        <dbReference type="ARBA" id="ARBA00052906"/>
    </source>
</evidence>
<keyword evidence="6" id="KW-0442">Lipid degradation</keyword>
<evidence type="ECO:0000256" key="26">
    <source>
        <dbReference type="ARBA" id="ARBA00052458"/>
    </source>
</evidence>
<comment type="similarity">
    <text evidence="2">Belongs to the amidase family.</text>
</comment>
<dbReference type="Proteomes" id="UP001066276">
    <property type="component" value="Chromosome 4_1"/>
</dbReference>
<evidence type="ECO:0000256" key="30">
    <source>
        <dbReference type="ARBA" id="ARBA00052709"/>
    </source>
</evidence>
<proteinExistence type="inferred from homology"/>
<evidence type="ECO:0000256" key="24">
    <source>
        <dbReference type="ARBA" id="ARBA00052337"/>
    </source>
</evidence>
<dbReference type="InterPro" id="IPR052096">
    <property type="entry name" value="Endocannabinoid_amidase"/>
</dbReference>
<comment type="catalytic activity">
    <reaction evidence="27">
        <text>(6Z)-octadecenamide + H2O = (6Z)-octadecenoate + NH4(+)</text>
        <dbReference type="Rhea" id="RHEA:63008"/>
        <dbReference type="ChEBI" id="CHEBI:15377"/>
        <dbReference type="ChEBI" id="CHEBI:28938"/>
        <dbReference type="ChEBI" id="CHEBI:32375"/>
        <dbReference type="ChEBI" id="CHEBI:146168"/>
    </reaction>
    <physiologicalReaction direction="left-to-right" evidence="27">
        <dbReference type="Rhea" id="RHEA:63009"/>
    </physiologicalReaction>
</comment>
<comment type="catalytic activity">
    <reaction evidence="28">
        <text>N-(15Z-tetracosenoyl)-taurine + H2O = (15Z)-tetracosenoate + taurine</text>
        <dbReference type="Rhea" id="RHEA:63160"/>
        <dbReference type="ChEBI" id="CHEBI:15377"/>
        <dbReference type="ChEBI" id="CHEBI:32392"/>
        <dbReference type="ChEBI" id="CHEBI:146198"/>
        <dbReference type="ChEBI" id="CHEBI:507393"/>
    </reaction>
    <physiologicalReaction direction="left-to-right" evidence="28">
        <dbReference type="Rhea" id="RHEA:63161"/>
    </physiologicalReaction>
</comment>
<comment type="catalytic activity">
    <reaction evidence="29">
        <text>N-tricosanoyl-taurine + H2O = tricosanoate + taurine</text>
        <dbReference type="Rhea" id="RHEA:63164"/>
        <dbReference type="ChEBI" id="CHEBI:15377"/>
        <dbReference type="ChEBI" id="CHEBI:79007"/>
        <dbReference type="ChEBI" id="CHEBI:146197"/>
        <dbReference type="ChEBI" id="CHEBI:507393"/>
    </reaction>
    <physiologicalReaction direction="left-to-right" evidence="29">
        <dbReference type="Rhea" id="RHEA:63165"/>
    </physiologicalReaction>
</comment>
<dbReference type="InterPro" id="IPR020556">
    <property type="entry name" value="Amidase_CS"/>
</dbReference>
<evidence type="ECO:0000256" key="23">
    <source>
        <dbReference type="ARBA" id="ARBA00052289"/>
    </source>
</evidence>
<evidence type="ECO:0000256" key="5">
    <source>
        <dbReference type="ARBA" id="ARBA00022801"/>
    </source>
</evidence>
<comment type="catalytic activity">
    <reaction evidence="30">
        <text>N-(5Z,8Z,11Z,14Z)-eicosatetraenoyl-glycine + H2O = (5Z,8Z,11Z,14Z)-eicosatetraenoate + glycine</text>
        <dbReference type="Rhea" id="RHEA:64108"/>
        <dbReference type="ChEBI" id="CHEBI:15377"/>
        <dbReference type="ChEBI" id="CHEBI:32395"/>
        <dbReference type="ChEBI" id="CHEBI:57305"/>
        <dbReference type="ChEBI" id="CHEBI:59002"/>
    </reaction>
    <physiologicalReaction direction="left-to-right" evidence="30">
        <dbReference type="Rhea" id="RHEA:64109"/>
    </physiologicalReaction>
</comment>
<evidence type="ECO:0000256" key="29">
    <source>
        <dbReference type="ARBA" id="ARBA00052634"/>
    </source>
</evidence>
<comment type="catalytic activity">
    <reaction evidence="25">
        <text>(9Z,12Z)-octadecadienamide + H2O = (9Z,12Z)-octadecadienoate + NH4(+)</text>
        <dbReference type="Rhea" id="RHEA:63020"/>
        <dbReference type="ChEBI" id="CHEBI:15377"/>
        <dbReference type="ChEBI" id="CHEBI:28938"/>
        <dbReference type="ChEBI" id="CHEBI:30245"/>
        <dbReference type="ChEBI" id="CHEBI:82984"/>
    </reaction>
    <physiologicalReaction direction="left-to-right" evidence="25">
        <dbReference type="Rhea" id="RHEA:63021"/>
    </physiologicalReaction>
</comment>
<evidence type="ECO:0000256" key="17">
    <source>
        <dbReference type="ARBA" id="ARBA00051200"/>
    </source>
</evidence>
<comment type="catalytic activity">
    <reaction evidence="18">
        <text>(11Z)-eicosenamide + H2O = (11Z)-eicosenoate + NH4(+)</text>
        <dbReference type="Rhea" id="RHEA:63120"/>
        <dbReference type="ChEBI" id="CHEBI:15377"/>
        <dbReference type="ChEBI" id="CHEBI:28938"/>
        <dbReference type="ChEBI" id="CHEBI:32426"/>
        <dbReference type="ChEBI" id="CHEBI:146167"/>
    </reaction>
    <physiologicalReaction direction="left-to-right" evidence="18">
        <dbReference type="Rhea" id="RHEA:63121"/>
    </physiologicalReaction>
</comment>
<evidence type="ECO:0000256" key="10">
    <source>
        <dbReference type="ARBA" id="ARBA00048052"/>
    </source>
</evidence>
<evidence type="ECO:0000256" key="4">
    <source>
        <dbReference type="ARBA" id="ARBA00022553"/>
    </source>
</evidence>
<evidence type="ECO:0000256" key="34">
    <source>
        <dbReference type="ARBA" id="ARBA00073178"/>
    </source>
</evidence>
<comment type="catalytic activity">
    <reaction evidence="12">
        <text>N-(5Z,8Z,11Z,14Z-eicosatetraenoyl)-L-serine + H2O = (5Z,8Z,11Z,14Z)-eicosatetraenoate + L-serine</text>
        <dbReference type="Rhea" id="RHEA:64116"/>
        <dbReference type="ChEBI" id="CHEBI:15377"/>
        <dbReference type="ChEBI" id="CHEBI:32395"/>
        <dbReference type="ChEBI" id="CHEBI:33384"/>
        <dbReference type="ChEBI" id="CHEBI:149697"/>
    </reaction>
    <physiologicalReaction direction="left-to-right" evidence="12">
        <dbReference type="Rhea" id="RHEA:64117"/>
    </physiologicalReaction>
</comment>
<comment type="catalytic activity">
    <reaction evidence="11">
        <text>N-(5Z,8Z,11Z,14Z-eicosatetraenoyl)-ethanolamine + H2O = ethanolamine + (5Z,8Z,11Z,14Z)-eicosatetraenoate</text>
        <dbReference type="Rhea" id="RHEA:26136"/>
        <dbReference type="ChEBI" id="CHEBI:2700"/>
        <dbReference type="ChEBI" id="CHEBI:15377"/>
        <dbReference type="ChEBI" id="CHEBI:32395"/>
        <dbReference type="ChEBI" id="CHEBI:57603"/>
        <dbReference type="EC" id="3.5.1.99"/>
    </reaction>
    <physiologicalReaction direction="left-to-right" evidence="11">
        <dbReference type="Rhea" id="RHEA:26137"/>
    </physiologicalReaction>
</comment>
<dbReference type="AlphaFoldDB" id="A0AAV7T028"/>
<evidence type="ECO:0000256" key="25">
    <source>
        <dbReference type="ARBA" id="ARBA00052426"/>
    </source>
</evidence>
<evidence type="ECO:0000256" key="22">
    <source>
        <dbReference type="ARBA" id="ARBA00051914"/>
    </source>
</evidence>
<evidence type="ECO:0000256" key="21">
    <source>
        <dbReference type="ARBA" id="ARBA00051492"/>
    </source>
</evidence>
<evidence type="ECO:0000256" key="28">
    <source>
        <dbReference type="ARBA" id="ARBA00052514"/>
    </source>
</evidence>
<dbReference type="EMBL" id="JANPWB010000007">
    <property type="protein sequence ID" value="KAJ1169849.1"/>
    <property type="molecule type" value="Genomic_DNA"/>
</dbReference>
<dbReference type="InterPro" id="IPR036928">
    <property type="entry name" value="AS_sf"/>
</dbReference>
<evidence type="ECO:0000256" key="36">
    <source>
        <dbReference type="ARBA" id="ARBA00077157"/>
    </source>
</evidence>
<dbReference type="SUPFAM" id="SSF75304">
    <property type="entry name" value="Amidase signature (AS) enzymes"/>
    <property type="match status" value="1"/>
</dbReference>
<comment type="catalytic activity">
    <reaction evidence="23">
        <text>N-(9Z-octadecenoyl)-taurine + H2O = taurine + (9Z)-octadecenoate</text>
        <dbReference type="Rhea" id="RHEA:63148"/>
        <dbReference type="ChEBI" id="CHEBI:15377"/>
        <dbReference type="ChEBI" id="CHEBI:30823"/>
        <dbReference type="ChEBI" id="CHEBI:146191"/>
        <dbReference type="ChEBI" id="CHEBI:507393"/>
    </reaction>
    <physiologicalReaction direction="left-to-right" evidence="23">
        <dbReference type="Rhea" id="RHEA:63149"/>
    </physiologicalReaction>
</comment>
<evidence type="ECO:0000313" key="39">
    <source>
        <dbReference type="EMBL" id="KAJ1169849.1"/>
    </source>
</evidence>
<evidence type="ECO:0000256" key="13">
    <source>
        <dbReference type="ARBA" id="ARBA00050403"/>
    </source>
</evidence>
<evidence type="ECO:0000256" key="11">
    <source>
        <dbReference type="ARBA" id="ARBA00048606"/>
    </source>
</evidence>
<comment type="catalytic activity">
    <reaction evidence="8">
        <text>(9Z)-octadecenoate + glycine = N-(9Z-octadecenoyl)glycine + H2O</text>
        <dbReference type="Rhea" id="RHEA:51316"/>
        <dbReference type="ChEBI" id="CHEBI:15377"/>
        <dbReference type="ChEBI" id="CHEBI:30823"/>
        <dbReference type="ChEBI" id="CHEBI:57305"/>
        <dbReference type="ChEBI" id="CHEBI:133992"/>
    </reaction>
    <physiologicalReaction direction="right-to-left" evidence="8">
        <dbReference type="Rhea" id="RHEA:51318"/>
    </physiologicalReaction>
</comment>
<evidence type="ECO:0000256" key="15">
    <source>
        <dbReference type="ARBA" id="ARBA00050766"/>
    </source>
</evidence>
<evidence type="ECO:0000256" key="14">
    <source>
        <dbReference type="ARBA" id="ARBA00050481"/>
    </source>
</evidence>
<evidence type="ECO:0000256" key="6">
    <source>
        <dbReference type="ARBA" id="ARBA00022963"/>
    </source>
</evidence>
<keyword evidence="7" id="KW-0443">Lipid metabolism</keyword>
<comment type="catalytic activity">
    <reaction evidence="17">
        <text>(5Z,8Z,11Z,14Z)-eicosatetraenamide + H2O = (5Z,8Z,11Z,14Z)-eicosatetraenoate + NH4(+)</text>
        <dbReference type="Rhea" id="RHEA:63016"/>
        <dbReference type="ChEBI" id="CHEBI:15377"/>
        <dbReference type="ChEBI" id="CHEBI:28938"/>
        <dbReference type="ChEBI" id="CHEBI:32395"/>
        <dbReference type="ChEBI" id="CHEBI:137830"/>
    </reaction>
    <physiologicalReaction direction="left-to-right" evidence="17">
        <dbReference type="Rhea" id="RHEA:63017"/>
    </physiologicalReaction>
</comment>
<comment type="catalytic activity">
    <reaction evidence="16">
        <text>N-(15Z-tetracosenoyl)-ethanolamine + H2O = (15Z)-tetracosenoate + ethanolamine</text>
        <dbReference type="Rhea" id="RHEA:63144"/>
        <dbReference type="ChEBI" id="CHEBI:15377"/>
        <dbReference type="ChEBI" id="CHEBI:32392"/>
        <dbReference type="ChEBI" id="CHEBI:57603"/>
        <dbReference type="ChEBI" id="CHEBI:146187"/>
    </reaction>
    <physiologicalReaction direction="left-to-right" evidence="16">
        <dbReference type="Rhea" id="RHEA:63145"/>
    </physiologicalReaction>
</comment>
<comment type="catalytic activity">
    <reaction evidence="22">
        <text>N-docosanoyl-taurine + H2O = docosanoate + taurine</text>
        <dbReference type="Rhea" id="RHEA:63156"/>
        <dbReference type="ChEBI" id="CHEBI:15377"/>
        <dbReference type="ChEBI" id="CHEBI:23858"/>
        <dbReference type="ChEBI" id="CHEBI:146196"/>
        <dbReference type="ChEBI" id="CHEBI:507393"/>
    </reaction>
    <physiologicalReaction direction="left-to-right" evidence="22">
        <dbReference type="Rhea" id="RHEA:63157"/>
    </physiologicalReaction>
</comment>
<dbReference type="Gene3D" id="3.90.1300.10">
    <property type="entry name" value="Amidase signature (AS) domain"/>
    <property type="match status" value="1"/>
</dbReference>
<dbReference type="PROSITE" id="PS00571">
    <property type="entry name" value="AMIDASES"/>
    <property type="match status" value="1"/>
</dbReference>
<gene>
    <name evidence="39" type="ORF">NDU88_001737</name>
</gene>
<comment type="caution">
    <text evidence="39">The sequence shown here is derived from an EMBL/GenBank/DDBJ whole genome shotgun (WGS) entry which is preliminary data.</text>
</comment>
<comment type="catalytic activity">
    <reaction evidence="26">
        <text>N-docosanoyl-ethanolamine + H2O = docosanoate + ethanolamine</text>
        <dbReference type="Rhea" id="RHEA:63128"/>
        <dbReference type="ChEBI" id="CHEBI:15377"/>
        <dbReference type="ChEBI" id="CHEBI:23858"/>
        <dbReference type="ChEBI" id="CHEBI:57603"/>
        <dbReference type="ChEBI" id="CHEBI:146186"/>
    </reaction>
    <physiologicalReaction direction="left-to-right" evidence="26">
        <dbReference type="Rhea" id="RHEA:63129"/>
    </physiologicalReaction>
</comment>
<organism evidence="39 40">
    <name type="scientific">Pleurodeles waltl</name>
    <name type="common">Iberian ribbed newt</name>
    <dbReference type="NCBI Taxonomy" id="8319"/>
    <lineage>
        <taxon>Eukaryota</taxon>
        <taxon>Metazoa</taxon>
        <taxon>Chordata</taxon>
        <taxon>Craniata</taxon>
        <taxon>Vertebrata</taxon>
        <taxon>Euteleostomi</taxon>
        <taxon>Amphibia</taxon>
        <taxon>Batrachia</taxon>
        <taxon>Caudata</taxon>
        <taxon>Salamandroidea</taxon>
        <taxon>Salamandridae</taxon>
        <taxon>Pleurodelinae</taxon>
        <taxon>Pleurodeles</taxon>
    </lineage>
</organism>
<feature type="domain" description="Amidase" evidence="38">
    <location>
        <begin position="15"/>
        <end position="315"/>
    </location>
</feature>
<dbReference type="GO" id="GO:0017064">
    <property type="term" value="F:fatty acid amide hydrolase activity"/>
    <property type="evidence" value="ECO:0007669"/>
    <property type="project" value="UniProtKB-EC"/>
</dbReference>
<comment type="catalytic activity">
    <reaction evidence="33">
        <text>(15Z)-tetracosenamide + H2O = (15Z)-tetracosenoate + NH4(+)</text>
        <dbReference type="Rhea" id="RHEA:63028"/>
        <dbReference type="ChEBI" id="CHEBI:15377"/>
        <dbReference type="ChEBI" id="CHEBI:28938"/>
        <dbReference type="ChEBI" id="CHEBI:32392"/>
        <dbReference type="ChEBI" id="CHEBI:146166"/>
    </reaction>
    <physiologicalReaction direction="left-to-right" evidence="33">
        <dbReference type="Rhea" id="RHEA:63029"/>
    </physiologicalReaction>
</comment>
<evidence type="ECO:0000256" key="8">
    <source>
        <dbReference type="ARBA" id="ARBA00047450"/>
    </source>
</evidence>
<keyword evidence="4" id="KW-0597">Phosphoprotein</keyword>
<evidence type="ECO:0000256" key="35">
    <source>
        <dbReference type="ARBA" id="ARBA00077111"/>
    </source>
</evidence>
<evidence type="ECO:0000256" key="2">
    <source>
        <dbReference type="ARBA" id="ARBA00009199"/>
    </source>
</evidence>
<evidence type="ECO:0000259" key="38">
    <source>
        <dbReference type="Pfam" id="PF01425"/>
    </source>
</evidence>